<evidence type="ECO:0008006" key="4">
    <source>
        <dbReference type="Google" id="ProtNLM"/>
    </source>
</evidence>
<gene>
    <name evidence="2" type="ORF">EYD46_14025</name>
</gene>
<dbReference type="RefSeq" id="WP_130937801.1">
    <property type="nucleotide sequence ID" value="NZ_BMEE01000002.1"/>
</dbReference>
<name>A0A4Q9FLM9_9FLAO</name>
<accession>A0A4Q9FLM9</accession>
<feature type="signal peptide" evidence="1">
    <location>
        <begin position="1"/>
        <end position="17"/>
    </location>
</feature>
<evidence type="ECO:0000313" key="2">
    <source>
        <dbReference type="EMBL" id="TBN14681.1"/>
    </source>
</evidence>
<organism evidence="2 3">
    <name type="scientific">Hyunsoonleella pacifica</name>
    <dbReference type="NCBI Taxonomy" id="1080224"/>
    <lineage>
        <taxon>Bacteria</taxon>
        <taxon>Pseudomonadati</taxon>
        <taxon>Bacteroidota</taxon>
        <taxon>Flavobacteriia</taxon>
        <taxon>Flavobacteriales</taxon>
        <taxon>Flavobacteriaceae</taxon>
    </lineage>
</organism>
<feature type="chain" id="PRO_5020608111" description="Lipoprotein" evidence="1">
    <location>
        <begin position="18"/>
        <end position="155"/>
    </location>
</feature>
<dbReference type="Proteomes" id="UP000292372">
    <property type="component" value="Unassembled WGS sequence"/>
</dbReference>
<reference evidence="2 3" key="1">
    <citation type="journal article" date="2015" name="Int. J. Syst. Evol. Microbiol.">
        <title>Hyunsoonleella pacifica sp. nov., isolated from seawater of South Pacific Gyre.</title>
        <authorList>
            <person name="Gao X."/>
            <person name="Zhang Z."/>
            <person name="Dai X."/>
            <person name="Zhang X.H."/>
        </authorList>
    </citation>
    <scope>NUCLEOTIDE SEQUENCE [LARGE SCALE GENOMIC DNA]</scope>
    <source>
        <strain evidence="2 3">SW033</strain>
    </source>
</reference>
<dbReference type="EMBL" id="SIRS01000005">
    <property type="protein sequence ID" value="TBN14681.1"/>
    <property type="molecule type" value="Genomic_DNA"/>
</dbReference>
<dbReference type="OrthoDB" id="1446116at2"/>
<keyword evidence="1" id="KW-0732">Signal</keyword>
<evidence type="ECO:0000256" key="1">
    <source>
        <dbReference type="SAM" id="SignalP"/>
    </source>
</evidence>
<dbReference type="PROSITE" id="PS51257">
    <property type="entry name" value="PROKAR_LIPOPROTEIN"/>
    <property type="match status" value="1"/>
</dbReference>
<proteinExistence type="predicted"/>
<sequence length="155" mass="18490">MRLFLLLLMLFFSVSCATRNIKYDRNKILKKTFADYKTFLDNEEIYFPMVFLDKGNIENIKINKRDKILNIKRLIPKELFKIKDLSIDSLYHIRKDWDKINLVIIDGLLIHGRLKEDIRINPNAIKHIELMNDKEMHKLNLCNHYSGNVLLITTK</sequence>
<evidence type="ECO:0000313" key="3">
    <source>
        <dbReference type="Proteomes" id="UP000292372"/>
    </source>
</evidence>
<keyword evidence="3" id="KW-1185">Reference proteome</keyword>
<protein>
    <recommendedName>
        <fullName evidence="4">Lipoprotein</fullName>
    </recommendedName>
</protein>
<comment type="caution">
    <text evidence="2">The sequence shown here is derived from an EMBL/GenBank/DDBJ whole genome shotgun (WGS) entry which is preliminary data.</text>
</comment>
<dbReference type="AlphaFoldDB" id="A0A4Q9FLM9"/>